<dbReference type="Pfam" id="PF02831">
    <property type="entry name" value="gpW"/>
    <property type="match status" value="1"/>
</dbReference>
<dbReference type="GO" id="GO:0019058">
    <property type="term" value="P:viral life cycle"/>
    <property type="evidence" value="ECO:0007669"/>
    <property type="project" value="InterPro"/>
</dbReference>
<accession>A0A4U8YYM5</accession>
<proteinExistence type="predicted"/>
<evidence type="ECO:0008006" key="3">
    <source>
        <dbReference type="Google" id="ProtNLM"/>
    </source>
</evidence>
<reference evidence="1 2" key="1">
    <citation type="submission" date="2019-03" db="EMBL/GenBank/DDBJ databases">
        <authorList>
            <person name="Kox A.R. M."/>
        </authorList>
    </citation>
    <scope>NUCLEOTIDE SEQUENCE [LARGE SCALE GENOMIC DNA]</scope>
    <source>
        <strain evidence="1">MTUNDRAET4 annotated genome</strain>
    </source>
</reference>
<gene>
    <name evidence="1" type="ORF">MTUNDRAET4_1031</name>
</gene>
<organism evidence="1 2">
    <name type="scientific">Methylocella tundrae</name>
    <dbReference type="NCBI Taxonomy" id="227605"/>
    <lineage>
        <taxon>Bacteria</taxon>
        <taxon>Pseudomonadati</taxon>
        <taxon>Pseudomonadota</taxon>
        <taxon>Alphaproteobacteria</taxon>
        <taxon>Hyphomicrobiales</taxon>
        <taxon>Beijerinckiaceae</taxon>
        <taxon>Methylocella</taxon>
    </lineage>
</organism>
<dbReference type="KEGG" id="mtun:MTUNDRAET4_1031"/>
<name>A0A4U8YYM5_METTU</name>
<dbReference type="InterPro" id="IPR004174">
    <property type="entry name" value="GpW"/>
</dbReference>
<sequence length="69" mass="7655">MTLQEMLADAQQKLHLLQTGRLAVEIIADGYVVKYNRAQIPQLMAYISNLQAQIAGAPMIGAINTIWSR</sequence>
<evidence type="ECO:0000313" key="2">
    <source>
        <dbReference type="Proteomes" id="UP000294360"/>
    </source>
</evidence>
<dbReference type="Proteomes" id="UP000294360">
    <property type="component" value="Chromosome"/>
</dbReference>
<evidence type="ECO:0000313" key="1">
    <source>
        <dbReference type="EMBL" id="VFU07924.1"/>
    </source>
</evidence>
<dbReference type="EMBL" id="LR536450">
    <property type="protein sequence ID" value="VFU07924.1"/>
    <property type="molecule type" value="Genomic_DNA"/>
</dbReference>
<dbReference type="InterPro" id="IPR036626">
    <property type="entry name" value="GpW_sf"/>
</dbReference>
<dbReference type="OrthoDB" id="7916639at2"/>
<protein>
    <recommendedName>
        <fullName evidence="3">Phage tail protein</fullName>
    </recommendedName>
</protein>
<dbReference type="Gene3D" id="3.30.1580.10">
    <property type="entry name" value="Head-to-tail joining protein W"/>
    <property type="match status" value="1"/>
</dbReference>
<dbReference type="SUPFAM" id="SSF64210">
    <property type="entry name" value="Head-to-tail joining protein W, gpW"/>
    <property type="match status" value="1"/>
</dbReference>
<dbReference type="RefSeq" id="WP_134487584.1">
    <property type="nucleotide sequence ID" value="NZ_CP139089.1"/>
</dbReference>
<dbReference type="AlphaFoldDB" id="A0A4U8YYM5"/>